<evidence type="ECO:0000256" key="7">
    <source>
        <dbReference type="HAMAP-Rule" id="MF_00210"/>
    </source>
</evidence>
<dbReference type="InterPro" id="IPR036968">
    <property type="entry name" value="Enolpyruvate_Tfrase_sf"/>
</dbReference>
<dbReference type="UniPathway" id="UPA00053">
    <property type="reaction ID" value="UER00089"/>
</dbReference>
<proteinExistence type="inferred from homology"/>
<dbReference type="NCBIfam" id="TIGR01356">
    <property type="entry name" value="aroA"/>
    <property type="match status" value="1"/>
</dbReference>
<keyword evidence="10" id="KW-1185">Reference proteome</keyword>
<feature type="binding site" evidence="7">
    <location>
        <position position="407"/>
    </location>
    <ligand>
        <name>3-phosphoshikimate</name>
        <dbReference type="ChEBI" id="CHEBI:145989"/>
    </ligand>
</feature>
<dbReference type="EMBL" id="JXBB01000045">
    <property type="protein sequence ID" value="OAR03728.1"/>
    <property type="molecule type" value="Genomic_DNA"/>
</dbReference>
<dbReference type="AlphaFoldDB" id="A0A179IM58"/>
<dbReference type="GO" id="GO:0003866">
    <property type="term" value="F:3-phosphoshikimate 1-carboxyvinyltransferase activity"/>
    <property type="evidence" value="ECO:0007669"/>
    <property type="project" value="UniProtKB-UniRule"/>
</dbReference>
<feature type="binding site" evidence="7">
    <location>
        <position position="186"/>
    </location>
    <ligand>
        <name>phosphoenolpyruvate</name>
        <dbReference type="ChEBI" id="CHEBI:58702"/>
    </ligand>
</feature>
<feature type="domain" description="Enolpyruvate transferase" evidence="8">
    <location>
        <begin position="8"/>
        <end position="79"/>
    </location>
</feature>
<feature type="binding site" evidence="7">
    <location>
        <position position="24"/>
    </location>
    <ligand>
        <name>3-phosphoshikimate</name>
        <dbReference type="ChEBI" id="CHEBI:145989"/>
    </ligand>
</feature>
<reference evidence="9 10" key="1">
    <citation type="submission" date="2015-09" db="EMBL/GenBank/DDBJ databases">
        <title>Draft genome sequence of Hydrogenibacillus schlegelii DSM 2000.</title>
        <authorList>
            <person name="Hemp J."/>
        </authorList>
    </citation>
    <scope>NUCLEOTIDE SEQUENCE [LARGE SCALE GENOMIC DNA]</scope>
    <source>
        <strain evidence="9 10">MA 48</strain>
    </source>
</reference>
<evidence type="ECO:0000256" key="3">
    <source>
        <dbReference type="ARBA" id="ARBA00022605"/>
    </source>
</evidence>
<keyword evidence="3 7" id="KW-0028">Amino-acid biosynthesis</keyword>
<comment type="caution">
    <text evidence="9">The sequence shown here is derived from an EMBL/GenBank/DDBJ whole genome shotgun (WGS) entry which is preliminary data.</text>
</comment>
<comment type="catalytic activity">
    <reaction evidence="6">
        <text>3-phosphoshikimate + phosphoenolpyruvate = 5-O-(1-carboxyvinyl)-3-phosphoshikimate + phosphate</text>
        <dbReference type="Rhea" id="RHEA:21256"/>
        <dbReference type="ChEBI" id="CHEBI:43474"/>
        <dbReference type="ChEBI" id="CHEBI:57701"/>
        <dbReference type="ChEBI" id="CHEBI:58702"/>
        <dbReference type="ChEBI" id="CHEBI:145989"/>
        <dbReference type="EC" id="2.5.1.19"/>
    </reaction>
    <physiologicalReaction direction="left-to-right" evidence="6">
        <dbReference type="Rhea" id="RHEA:21257"/>
    </physiologicalReaction>
</comment>
<evidence type="ECO:0000256" key="5">
    <source>
        <dbReference type="ARBA" id="ARBA00023141"/>
    </source>
</evidence>
<feature type="binding site" evidence="7">
    <location>
        <position position="233"/>
    </location>
    <ligand>
        <name>phosphoenolpyruvate</name>
        <dbReference type="ChEBI" id="CHEBI:58702"/>
    </ligand>
</feature>
<keyword evidence="5 7" id="KW-0057">Aromatic amino acid biosynthesis</keyword>
<sequence>MTAVVRVRPAARLAGVIRVPGDKSISHRALLFSALAAGRTTLVGLQGGADVRATATALRALGVPIVPIEEARRASTGQGAADWAGGAIGRFGTILAGGSIAGAGPLAGTGAAGRSGRPGAAGVRVLGEGPGGWSAVVEGGGPEALREPIGVIDTENSGTTARLLLGLLSSRPFFTALTGDASLVRRPMERVVEPLRAMGARIDGRDGGRRLPLAVRGGSLRPLRYRLPVASAQVKSALILAGLFADGESVIEEPTESRDHTERLLAAFAPGALRIEAEEGGGRTITVRPVDRLRPVDLAVPGDFSSAAFFFALAAAHPDADIVVAGVGVNPTRTGMLDVLRAMGAGVEVRPSGGPEAGWEADQPSDGRLSGVEAGGPAGEPVADVRVTAGPLVGTEVGGALVPRLIDELPVIAVLATQARGRTVIRDAAELRVKETDRIAHVVEGLRAMGARVEARDDGMVIEGPTPLRPARVHARGDHRLAMAFAVAGLLARPDGEGATEIVGAEAVQVSYPDFFADLVRLGAAVEAVDAALATDAGEEAGA</sequence>
<dbReference type="EC" id="2.5.1.19" evidence="7"/>
<dbReference type="HAMAP" id="MF_00210">
    <property type="entry name" value="EPSP_synth"/>
    <property type="match status" value="1"/>
</dbReference>
<evidence type="ECO:0000256" key="6">
    <source>
        <dbReference type="ARBA" id="ARBA00044633"/>
    </source>
</evidence>
<feature type="binding site" evidence="7">
    <location>
        <position position="434"/>
    </location>
    <ligand>
        <name>3-phosphoshikimate</name>
        <dbReference type="ChEBI" id="CHEBI:145989"/>
    </ligand>
</feature>
<evidence type="ECO:0000256" key="4">
    <source>
        <dbReference type="ARBA" id="ARBA00022679"/>
    </source>
</evidence>
<gene>
    <name evidence="7" type="primary">aroA</name>
    <name evidence="9" type="ORF">SA87_00655</name>
</gene>
<dbReference type="Proteomes" id="UP000243024">
    <property type="component" value="Unassembled WGS sequence"/>
</dbReference>
<comment type="subcellular location">
    <subcellularLocation>
        <location evidence="7">Cytoplasm</location>
    </subcellularLocation>
</comment>
<feature type="active site" description="Proton acceptor" evidence="7">
    <location>
        <position position="407"/>
    </location>
</feature>
<dbReference type="GO" id="GO:0005737">
    <property type="term" value="C:cytoplasm"/>
    <property type="evidence" value="ECO:0007669"/>
    <property type="project" value="UniProtKB-SubCell"/>
</dbReference>
<dbReference type="Gene3D" id="3.65.10.10">
    <property type="entry name" value="Enolpyruvate transferase domain"/>
    <property type="match status" value="3"/>
</dbReference>
<feature type="binding site" evidence="7">
    <location>
        <position position="438"/>
    </location>
    <ligand>
        <name>phosphoenolpyruvate</name>
        <dbReference type="ChEBI" id="CHEBI:58702"/>
    </ligand>
</feature>
<evidence type="ECO:0000256" key="2">
    <source>
        <dbReference type="ARBA" id="ARBA00009948"/>
    </source>
</evidence>
<evidence type="ECO:0000256" key="1">
    <source>
        <dbReference type="ARBA" id="ARBA00004811"/>
    </source>
</evidence>
<dbReference type="Pfam" id="PF00275">
    <property type="entry name" value="EPSP_synthase"/>
    <property type="match status" value="2"/>
</dbReference>
<keyword evidence="7" id="KW-0963">Cytoplasm</keyword>
<organism evidence="9 10">
    <name type="scientific">Hydrogenibacillus schlegelii</name>
    <name type="common">Bacillus schlegelii</name>
    <dbReference type="NCBI Taxonomy" id="1484"/>
    <lineage>
        <taxon>Bacteria</taxon>
        <taxon>Bacillati</taxon>
        <taxon>Bacillota</taxon>
        <taxon>Bacilli</taxon>
        <taxon>Bacillales</taxon>
        <taxon>Bacillales Family X. Incertae Sedis</taxon>
        <taxon>Hydrogenibacillus</taxon>
    </lineage>
</organism>
<comment type="subunit">
    <text evidence="7">Monomer.</text>
</comment>
<comment type="caution">
    <text evidence="7">Lacks conserved residue(s) required for the propagation of feature annotation.</text>
</comment>
<evidence type="ECO:0000259" key="8">
    <source>
        <dbReference type="Pfam" id="PF00275"/>
    </source>
</evidence>
<feature type="domain" description="Enolpyruvate transferase" evidence="8">
    <location>
        <begin position="142"/>
        <end position="519"/>
    </location>
</feature>
<comment type="function">
    <text evidence="7">Catalyzes the transfer of the enolpyruvyl moiety of phosphoenolpyruvate (PEP) to the 5-hydroxyl of shikimate-3-phosphate (S3P) to produce enolpyruvyl shikimate-3-phosphate and inorganic phosphate.</text>
</comment>
<dbReference type="GO" id="GO:0009423">
    <property type="term" value="P:chorismate biosynthetic process"/>
    <property type="evidence" value="ECO:0007669"/>
    <property type="project" value="UniProtKB-UniRule"/>
</dbReference>
<name>A0A179IM58_HYDSH</name>
<dbReference type="PANTHER" id="PTHR21090">
    <property type="entry name" value="AROM/DEHYDROQUINATE SYNTHASE"/>
    <property type="match status" value="1"/>
</dbReference>
<feature type="binding site" evidence="7">
    <location>
        <position position="158"/>
    </location>
    <ligand>
        <name>phosphoenolpyruvate</name>
        <dbReference type="ChEBI" id="CHEBI:58702"/>
    </ligand>
</feature>
<keyword evidence="4 7" id="KW-0808">Transferase</keyword>
<feature type="binding site" evidence="7">
    <location>
        <position position="23"/>
    </location>
    <ligand>
        <name>phosphoenolpyruvate</name>
        <dbReference type="ChEBI" id="CHEBI:58702"/>
    </ligand>
</feature>
<comment type="pathway">
    <text evidence="1 7">Metabolic intermediate biosynthesis; chorismate biosynthesis; chorismate from D-erythrose 4-phosphate and phosphoenolpyruvate: step 6/7.</text>
</comment>
<feature type="binding site" evidence="7">
    <location>
        <position position="28"/>
    </location>
    <ligand>
        <name>3-phosphoshikimate</name>
        <dbReference type="ChEBI" id="CHEBI:145989"/>
    </ligand>
</feature>
<dbReference type="InterPro" id="IPR001986">
    <property type="entry name" value="Enolpyruvate_Tfrase_dom"/>
</dbReference>
<evidence type="ECO:0000313" key="9">
    <source>
        <dbReference type="EMBL" id="OAR03728.1"/>
    </source>
</evidence>
<feature type="binding site" evidence="7">
    <location>
        <position position="480"/>
    </location>
    <ligand>
        <name>phosphoenolpyruvate</name>
        <dbReference type="ChEBI" id="CHEBI:58702"/>
    </ligand>
</feature>
<dbReference type="CDD" id="cd01556">
    <property type="entry name" value="EPSP_synthase"/>
    <property type="match status" value="1"/>
</dbReference>
<evidence type="ECO:0000313" key="10">
    <source>
        <dbReference type="Proteomes" id="UP000243024"/>
    </source>
</evidence>
<comment type="similarity">
    <text evidence="2 7">Belongs to the EPSP synthase family.</text>
</comment>
<dbReference type="PANTHER" id="PTHR21090:SF5">
    <property type="entry name" value="PENTAFUNCTIONAL AROM POLYPEPTIDE"/>
    <property type="match status" value="1"/>
</dbReference>
<dbReference type="RefSeq" id="WP_066202523.1">
    <property type="nucleotide sequence ID" value="NZ_CBCSAS010000005.1"/>
</dbReference>
<dbReference type="GO" id="GO:0009073">
    <property type="term" value="P:aromatic amino acid family biosynthetic process"/>
    <property type="evidence" value="ECO:0007669"/>
    <property type="project" value="UniProtKB-KW"/>
</dbReference>
<dbReference type="GO" id="GO:0008652">
    <property type="term" value="P:amino acid biosynthetic process"/>
    <property type="evidence" value="ECO:0007669"/>
    <property type="project" value="UniProtKB-KW"/>
</dbReference>
<dbReference type="InterPro" id="IPR006264">
    <property type="entry name" value="EPSP_synthase"/>
</dbReference>
<protein>
    <recommendedName>
        <fullName evidence="7">3-phosphoshikimate 1-carboxyvinyltransferase</fullName>
        <ecNumber evidence="7">2.5.1.19</ecNumber>
    </recommendedName>
    <alternativeName>
        <fullName evidence="7">5-enolpyruvylshikimate-3-phosphate synthase</fullName>
        <shortName evidence="7">EPSP synthase</shortName>
        <shortName evidence="7">EPSPS</shortName>
    </alternativeName>
</protein>
<dbReference type="STRING" id="1484.SA87_00655"/>
<dbReference type="InterPro" id="IPR013792">
    <property type="entry name" value="RNA3'P_cycl/enolpyr_Trfase_a/b"/>
</dbReference>
<accession>A0A179IM58</accession>
<feature type="binding site" evidence="7">
    <location>
        <position position="233"/>
    </location>
    <ligand>
        <name>3-phosphoshikimate</name>
        <dbReference type="ChEBI" id="CHEBI:145989"/>
    </ligand>
</feature>
<feature type="binding site" evidence="7">
    <location>
        <position position="23"/>
    </location>
    <ligand>
        <name>3-phosphoshikimate</name>
        <dbReference type="ChEBI" id="CHEBI:145989"/>
    </ligand>
</feature>
<dbReference type="SUPFAM" id="SSF55205">
    <property type="entry name" value="EPT/RTPC-like"/>
    <property type="match status" value="1"/>
</dbReference>
<feature type="binding site" evidence="7">
    <location>
        <position position="231"/>
    </location>
    <ligand>
        <name>3-phosphoshikimate</name>
        <dbReference type="ChEBI" id="CHEBI:145989"/>
    </ligand>
</feature>